<dbReference type="eggNOG" id="COG2911">
    <property type="taxonomic scope" value="Bacteria"/>
</dbReference>
<organism evidence="8 9">
    <name type="scientific">Treponema saccharophilum DSM 2985</name>
    <dbReference type="NCBI Taxonomy" id="907348"/>
    <lineage>
        <taxon>Bacteria</taxon>
        <taxon>Pseudomonadati</taxon>
        <taxon>Spirochaetota</taxon>
        <taxon>Spirochaetia</taxon>
        <taxon>Spirochaetales</taxon>
        <taxon>Treponemataceae</taxon>
        <taxon>Treponema</taxon>
    </lineage>
</organism>
<dbReference type="Proteomes" id="UP000003571">
    <property type="component" value="Unassembled WGS sequence"/>
</dbReference>
<keyword evidence="2 6" id="KW-0812">Transmembrane</keyword>
<feature type="transmembrane region" description="Helical" evidence="6">
    <location>
        <begin position="7"/>
        <end position="27"/>
    </location>
</feature>
<evidence type="ECO:0000256" key="4">
    <source>
        <dbReference type="ARBA" id="ARBA00023136"/>
    </source>
</evidence>
<gene>
    <name evidence="8" type="ORF">TresaDRAFT_1140</name>
</gene>
<evidence type="ECO:0000313" key="8">
    <source>
        <dbReference type="EMBL" id="EIC01531.1"/>
    </source>
</evidence>
<dbReference type="RefSeq" id="WP_002704831.1">
    <property type="nucleotide sequence ID" value="NZ_AGRW01000049.1"/>
</dbReference>
<name>H7ELJ0_9SPIR</name>
<feature type="region of interest" description="Disordered" evidence="5">
    <location>
        <begin position="1211"/>
        <end position="1233"/>
    </location>
</feature>
<evidence type="ECO:0000256" key="6">
    <source>
        <dbReference type="SAM" id="Phobius"/>
    </source>
</evidence>
<evidence type="ECO:0000313" key="9">
    <source>
        <dbReference type="Proteomes" id="UP000003571"/>
    </source>
</evidence>
<dbReference type="GO" id="GO:0005886">
    <property type="term" value="C:plasma membrane"/>
    <property type="evidence" value="ECO:0007669"/>
    <property type="project" value="InterPro"/>
</dbReference>
<proteinExistence type="predicted"/>
<evidence type="ECO:0000256" key="3">
    <source>
        <dbReference type="ARBA" id="ARBA00022989"/>
    </source>
</evidence>
<feature type="domain" description="Translocation and assembly module TamB C-terminal" evidence="7">
    <location>
        <begin position="1106"/>
        <end position="1425"/>
    </location>
</feature>
<dbReference type="PATRIC" id="fig|907348.3.peg.1779"/>
<evidence type="ECO:0000256" key="2">
    <source>
        <dbReference type="ARBA" id="ARBA00022692"/>
    </source>
</evidence>
<dbReference type="EMBL" id="AGRW01000049">
    <property type="protein sequence ID" value="EIC01531.1"/>
    <property type="molecule type" value="Genomic_DNA"/>
</dbReference>
<keyword evidence="3 6" id="KW-1133">Transmembrane helix</keyword>
<dbReference type="OrthoDB" id="354433at2"/>
<dbReference type="STRING" id="907348.TresaDRAFT_1140"/>
<evidence type="ECO:0000259" key="7">
    <source>
        <dbReference type="Pfam" id="PF04357"/>
    </source>
</evidence>
<sequence>MNRRRVLGLVVGTAIFIILISLTGLFVRPIYVRLEAKITETERMLSRALTDATGLSLSYRSLSPSLFSNVSIRGIEISDVASKRKIASIRKAVMEYDVEKLFSADPLSAFESLTVSGISVEYDSVENSEVTRRLVELFGGKDADGGKKSSFDIAGFRLPFAVIVKDISLHYSDGTNDAVTRIKRLDLSDAGAGGIGVVASGNAVFCTDKIREGNRRAEFGVSYNLSGTFFGSLEGSSATLQLTRLPSHDYSVTRLDMLMNYGDSKIQFRTMRTRLPYSAFMEIDFAKEKLRAAMTADGFDPMKLFSVRRLPSLAAKLSGSTISGTAGAEVSLSGGGISFETDLVVRLTAGLLGSPSKIVCVSKGNERVVKFKKASLENSYLGASFVGDMAVKGLALTGNAALDYLKLPNGSYFSSDLVFIEPAEGEIFGVTGFSPQFYLNSSVGTKAVTGLETTVQISSSSVDFIGQFYDYSHSESGSVASFDVDGSVLIDSNVYVQVKTHASDLYGDSAAEAVAFFLGDDAAASVYGMREKLSPYLFTGDVYVSVDVDSLEYTFNAPNCIFADERSSSDRILFAAADGTSQSIQISSFNLRYGDVGVQATASVDLSAGFDDISFRCDLLANSLPYSLSGNITPQWISLSGNYGFESMVSIAETGFSDGVSGFVQFNQLPVPLGTYIFTASTMSTFAWSAADGIDVNVARCELSEATGALPMEPRVSFTGRLANYGFDFSALTYSDRSSQLDFSGSVNWYLSDGTIDYASLELGGKNPYSPESVSVSANLSNPSHLPLSAESVLNDFYLSANVSVDSFPSSRFLPNQNAGNVIDATVSATGTIKNPFVSIDVRKASMLLSGYDFDARGVIVLDDNGLNVTDVSASWAFFRLSGFSAAIDAGTLCGTASAVADISLAGRDLHVPLDMTLTSVLDGAPASPIAVPDFFSVSVSSPGATGTMFRHAMPFTLNVVHIPGQDGEPGQIDVFTDNRKGFHASVVGGHITASTGRNPTLAFDLDGRLEGGGMDFIMSGIECDLARVCDVVDIPMISFGSGHLSGNVRISGLTTDPEFAGFVDIGDFSLSVPAFSPYPLTASAVQVAAGADGVNMPETVFSCGKGAVALSSDITFDRWSIANVSVRVSTKKFRGLPVDMTMPFMHLKGDARADVSLSISMPDEIVVSGSLYADNTDLEIVASELQNQLSFEGLMDSLIKNSKLSMEKIFGKSKKKKEKEKKDDEAKKKPEEAAPAMMMNVAADLRVNVGQNVRILFNPFMRGVLAPNTPIDFSFDTRSGEFSIVGDVSLHGGEVAWLNRNFYLKNGLISFNETQDGIDPRVTIRAETKERDSEGNRVTIVLSAENQPVSKFNPVFSATPAKSEYEIMELLGEVLTADSDNISSIALAGGDYLVQATVIREIENALRELCNFDIFSIRTNVLQNAIKQGFSQDKDDEDGQVTFSNFFDNSTVYIGKYFGSAIYVDAMFHWVYDETKLADGNSVDGLVFQPEFGFEMASPFVNIRLGVSPDIESIQNNMWLPSTSITLSWKHSF</sequence>
<dbReference type="Pfam" id="PF04357">
    <property type="entry name" value="TamB"/>
    <property type="match status" value="1"/>
</dbReference>
<evidence type="ECO:0000256" key="5">
    <source>
        <dbReference type="SAM" id="MobiDB-lite"/>
    </source>
</evidence>
<comment type="caution">
    <text evidence="8">The sequence shown here is derived from an EMBL/GenBank/DDBJ whole genome shotgun (WGS) entry which is preliminary data.</text>
</comment>
<accession>H7ELJ0</accession>
<comment type="subcellular location">
    <subcellularLocation>
        <location evidence="1">Membrane</location>
        <topology evidence="1">Single-pass membrane protein</topology>
    </subcellularLocation>
</comment>
<keyword evidence="9" id="KW-1185">Reference proteome</keyword>
<protein>
    <recommendedName>
        <fullName evidence="7">Translocation and assembly module TamB C-terminal domain-containing protein</fullName>
    </recommendedName>
</protein>
<dbReference type="GO" id="GO:0009306">
    <property type="term" value="P:protein secretion"/>
    <property type="evidence" value="ECO:0007669"/>
    <property type="project" value="InterPro"/>
</dbReference>
<feature type="compositionally biased region" description="Basic and acidic residues" evidence="5">
    <location>
        <begin position="1221"/>
        <end position="1233"/>
    </location>
</feature>
<evidence type="ECO:0000256" key="1">
    <source>
        <dbReference type="ARBA" id="ARBA00004167"/>
    </source>
</evidence>
<keyword evidence="4 6" id="KW-0472">Membrane</keyword>
<dbReference type="InterPro" id="IPR007452">
    <property type="entry name" value="TamB_C"/>
</dbReference>
<reference evidence="8 9" key="1">
    <citation type="submission" date="2011-09" db="EMBL/GenBank/DDBJ databases">
        <title>The draft genome of Treponema saccharophilum DSM 2985.</title>
        <authorList>
            <consortium name="US DOE Joint Genome Institute (JGI-PGF)"/>
            <person name="Lucas S."/>
            <person name="Copeland A."/>
            <person name="Lapidus A."/>
            <person name="Glavina del Rio T."/>
            <person name="Dalin E."/>
            <person name="Tice H."/>
            <person name="Bruce D."/>
            <person name="Goodwin L."/>
            <person name="Pitluck S."/>
            <person name="Peters L."/>
            <person name="Kyrpides N."/>
            <person name="Mavromatis K."/>
            <person name="Ivanova N."/>
            <person name="Markowitz V."/>
            <person name="Cheng J.-F."/>
            <person name="Hugenholtz P."/>
            <person name="Woyke T."/>
            <person name="Wu D."/>
            <person name="Gronow S."/>
            <person name="Wellnitz S."/>
            <person name="Brambilla E."/>
            <person name="Klenk H.-P."/>
            <person name="Eisen J.A."/>
        </authorList>
    </citation>
    <scope>NUCLEOTIDE SEQUENCE [LARGE SCALE GENOMIC DNA]</scope>
    <source>
        <strain evidence="8 9">DSM 2985</strain>
    </source>
</reference>